<reference evidence="2" key="3">
    <citation type="submission" date="2025-09" db="UniProtKB">
        <authorList>
            <consortium name="Ensembl"/>
        </authorList>
    </citation>
    <scope>IDENTIFICATION</scope>
</reference>
<dbReference type="GO" id="GO:0016020">
    <property type="term" value="C:membrane"/>
    <property type="evidence" value="ECO:0007669"/>
    <property type="project" value="TreeGrafter"/>
</dbReference>
<dbReference type="InterPro" id="IPR036273">
    <property type="entry name" value="CRAL/TRIO_N_dom_sf"/>
</dbReference>
<evidence type="ECO:0000313" key="2">
    <source>
        <dbReference type="Ensembl" id="ENSCSAVP00000017116.1"/>
    </source>
</evidence>
<dbReference type="InParanoid" id="H2ZHQ0"/>
<dbReference type="eggNOG" id="KOG1471">
    <property type="taxonomic scope" value="Eukaryota"/>
</dbReference>
<sequence>MARYECKLPPDLLEKAVNELNEPRDNAERLKAIDELRESYNAEKFGPLKSEEDGFILRFLRAKKFNQKKALIQMQNYHNIKHDFKEVFEKVENPVLLKSISDQGVIYMLDGHSKDGSAVMMYRPGKLDTDTNIYDLMAYSVICMEKVLQEERYQICGVATIEDMDNFNLAMILKTSPRAMAKMNNIWQEAMPLRFKAVHLLNEGRVYDIIMAIFKPFMKSKLLKRIHLHGNKYSELQDFIDCDLLPPYLGGSGLDPEKAADVWNRIL</sequence>
<dbReference type="STRING" id="51511.ENSCSAVP00000017116"/>
<reference evidence="2" key="2">
    <citation type="submission" date="2025-08" db="UniProtKB">
        <authorList>
            <consortium name="Ensembl"/>
        </authorList>
    </citation>
    <scope>IDENTIFICATION</scope>
</reference>
<dbReference type="OMA" id="HESAVCH"/>
<dbReference type="Ensembl" id="ENSCSAVT00000017299.1">
    <property type="protein sequence ID" value="ENSCSAVP00000017116.1"/>
    <property type="gene ID" value="ENSCSAVG00000010064.1"/>
</dbReference>
<dbReference type="InterPro" id="IPR011074">
    <property type="entry name" value="CRAL/TRIO_N_dom"/>
</dbReference>
<proteinExistence type="predicted"/>
<dbReference type="GeneTree" id="ENSGT00940000155407"/>
<dbReference type="Gene3D" id="1.20.5.1200">
    <property type="entry name" value="Alpha-tocopherol transfer"/>
    <property type="match status" value="1"/>
</dbReference>
<dbReference type="AlphaFoldDB" id="H2ZHQ0"/>
<dbReference type="InterPro" id="IPR036865">
    <property type="entry name" value="CRAL-TRIO_dom_sf"/>
</dbReference>
<dbReference type="Proteomes" id="UP000007875">
    <property type="component" value="Unassembled WGS sequence"/>
</dbReference>
<dbReference type="GO" id="GO:1902936">
    <property type="term" value="F:phosphatidylinositol bisphosphate binding"/>
    <property type="evidence" value="ECO:0007669"/>
    <property type="project" value="TreeGrafter"/>
</dbReference>
<organism evidence="2 3">
    <name type="scientific">Ciona savignyi</name>
    <name type="common">Pacific transparent sea squirt</name>
    <dbReference type="NCBI Taxonomy" id="51511"/>
    <lineage>
        <taxon>Eukaryota</taxon>
        <taxon>Metazoa</taxon>
        <taxon>Chordata</taxon>
        <taxon>Tunicata</taxon>
        <taxon>Ascidiacea</taxon>
        <taxon>Phlebobranchia</taxon>
        <taxon>Cionidae</taxon>
        <taxon>Ciona</taxon>
    </lineage>
</organism>
<reference evidence="3" key="1">
    <citation type="submission" date="2003-08" db="EMBL/GenBank/DDBJ databases">
        <authorList>
            <person name="Birren B."/>
            <person name="Nusbaum C."/>
            <person name="Abebe A."/>
            <person name="Abouelleil A."/>
            <person name="Adekoya E."/>
            <person name="Ait-zahra M."/>
            <person name="Allen N."/>
            <person name="Allen T."/>
            <person name="An P."/>
            <person name="Anderson M."/>
            <person name="Anderson S."/>
            <person name="Arachchi H."/>
            <person name="Armbruster J."/>
            <person name="Bachantsang P."/>
            <person name="Baldwin J."/>
            <person name="Barry A."/>
            <person name="Bayul T."/>
            <person name="Blitshsteyn B."/>
            <person name="Bloom T."/>
            <person name="Blye J."/>
            <person name="Boguslavskiy L."/>
            <person name="Borowsky M."/>
            <person name="Boukhgalter B."/>
            <person name="Brunache A."/>
            <person name="Butler J."/>
            <person name="Calixte N."/>
            <person name="Calvo S."/>
            <person name="Camarata J."/>
            <person name="Campo K."/>
            <person name="Chang J."/>
            <person name="Cheshatsang Y."/>
            <person name="Citroen M."/>
            <person name="Collymore A."/>
            <person name="Considine T."/>
            <person name="Cook A."/>
            <person name="Cooke P."/>
            <person name="Corum B."/>
            <person name="Cuomo C."/>
            <person name="David R."/>
            <person name="Dawoe T."/>
            <person name="Degray S."/>
            <person name="Dodge S."/>
            <person name="Dooley K."/>
            <person name="Dorje P."/>
            <person name="Dorjee K."/>
            <person name="Dorris L."/>
            <person name="Duffey N."/>
            <person name="Dupes A."/>
            <person name="Elkins T."/>
            <person name="Engels R."/>
            <person name="Erickson J."/>
            <person name="Farina A."/>
            <person name="Faro S."/>
            <person name="Ferreira P."/>
            <person name="Fischer H."/>
            <person name="Fitzgerald M."/>
            <person name="Foley K."/>
            <person name="Gage D."/>
            <person name="Galagan J."/>
            <person name="Gearin G."/>
            <person name="Gnerre S."/>
            <person name="Gnirke A."/>
            <person name="Goyette A."/>
            <person name="Graham J."/>
            <person name="Grandbois E."/>
            <person name="Gyaltsen K."/>
            <person name="Hafez N."/>
            <person name="Hagopian D."/>
            <person name="Hagos B."/>
            <person name="Hall J."/>
            <person name="Hatcher B."/>
            <person name="Heller A."/>
            <person name="Higgins H."/>
            <person name="Honan T."/>
            <person name="Horn A."/>
            <person name="Houde N."/>
            <person name="Hughes L."/>
            <person name="Hulme W."/>
            <person name="Husby E."/>
            <person name="Iliev I."/>
            <person name="Jaffe D."/>
            <person name="Jones C."/>
            <person name="Kamal M."/>
            <person name="Kamat A."/>
            <person name="Kamvysselis M."/>
            <person name="Karlsson E."/>
            <person name="Kells C."/>
            <person name="Kieu A."/>
            <person name="Kisner P."/>
            <person name="Kodira C."/>
            <person name="Kulbokas E."/>
            <person name="Labutti K."/>
            <person name="Lama D."/>
            <person name="Landers T."/>
            <person name="Leger J."/>
            <person name="Levine S."/>
            <person name="Lewis D."/>
            <person name="Lewis T."/>
            <person name="Lindblad-toh K."/>
            <person name="Liu X."/>
            <person name="Lokyitsang T."/>
            <person name="Lokyitsang Y."/>
            <person name="Lucien O."/>
            <person name="Lui A."/>
            <person name="Ma L.J."/>
            <person name="Mabbitt R."/>
            <person name="Macdonald J."/>
            <person name="Maclean C."/>
            <person name="Major J."/>
            <person name="Manning J."/>
            <person name="Marabella R."/>
            <person name="Maru K."/>
            <person name="Matthews C."/>
            <person name="Mauceli E."/>
            <person name="Mccarthy M."/>
            <person name="Mcdonough S."/>
            <person name="Mcghee T."/>
            <person name="Meldrim J."/>
            <person name="Meneus L."/>
            <person name="Mesirov J."/>
            <person name="Mihalev A."/>
            <person name="Mihova T."/>
            <person name="Mikkelsen T."/>
            <person name="Mlenga V."/>
            <person name="Moru K."/>
            <person name="Mozes J."/>
            <person name="Mulrain L."/>
            <person name="Munson G."/>
            <person name="Naylor J."/>
            <person name="Newes C."/>
            <person name="Nguyen C."/>
            <person name="Nguyen N."/>
            <person name="Nguyen T."/>
            <person name="Nicol R."/>
            <person name="Nielsen C."/>
            <person name="Nizzari M."/>
            <person name="Norbu C."/>
            <person name="Norbu N."/>
            <person name="O'donnell P."/>
            <person name="Okoawo O."/>
            <person name="O'leary S."/>
            <person name="Omotosho B."/>
            <person name="O'neill K."/>
            <person name="Osman S."/>
            <person name="Parker S."/>
            <person name="Perrin D."/>
            <person name="Phunkhang P."/>
            <person name="Piqani B."/>
            <person name="Purcell S."/>
            <person name="Rachupka T."/>
            <person name="Ramasamy U."/>
            <person name="Rameau R."/>
            <person name="Ray V."/>
            <person name="Raymond C."/>
            <person name="Retta R."/>
            <person name="Richardson S."/>
            <person name="Rise C."/>
            <person name="Rodriguez J."/>
            <person name="Rogers J."/>
            <person name="Rogov P."/>
            <person name="Rutman M."/>
            <person name="Schupbach R."/>
            <person name="Seaman C."/>
            <person name="Settipalli S."/>
            <person name="Sharpe T."/>
            <person name="Sheridan J."/>
            <person name="Sherpa N."/>
            <person name="Shi J."/>
            <person name="Smirnov S."/>
            <person name="Smith C."/>
            <person name="Sougnez C."/>
            <person name="Spencer B."/>
            <person name="Stalker J."/>
            <person name="Stange-thomann N."/>
            <person name="Stavropoulos S."/>
            <person name="Stetson K."/>
            <person name="Stone C."/>
            <person name="Stone S."/>
            <person name="Stubbs M."/>
            <person name="Talamas J."/>
            <person name="Tchuinga P."/>
            <person name="Tenzing P."/>
            <person name="Tesfaye S."/>
            <person name="Theodore J."/>
            <person name="Thoulutsang Y."/>
            <person name="Topham K."/>
            <person name="Towey S."/>
            <person name="Tsamla T."/>
            <person name="Tsomo N."/>
            <person name="Vallee D."/>
            <person name="Vassiliev H."/>
            <person name="Venkataraman V."/>
            <person name="Vinson J."/>
            <person name="Vo A."/>
            <person name="Wade C."/>
            <person name="Wang S."/>
            <person name="Wangchuk T."/>
            <person name="Wangdi T."/>
            <person name="Whittaker C."/>
            <person name="Wilkinson J."/>
            <person name="Wu Y."/>
            <person name="Wyman D."/>
            <person name="Yadav S."/>
            <person name="Yang S."/>
            <person name="Yang X."/>
            <person name="Yeager S."/>
            <person name="Yee E."/>
            <person name="Young G."/>
            <person name="Zainoun J."/>
            <person name="Zembeck L."/>
            <person name="Zimmer A."/>
            <person name="Zody M."/>
            <person name="Lander E."/>
        </authorList>
    </citation>
    <scope>NUCLEOTIDE SEQUENCE [LARGE SCALE GENOMIC DNA]</scope>
</reference>
<dbReference type="PROSITE" id="PS50191">
    <property type="entry name" value="CRAL_TRIO"/>
    <property type="match status" value="1"/>
</dbReference>
<dbReference type="PRINTS" id="PR00180">
    <property type="entry name" value="CRETINALDHBP"/>
</dbReference>
<evidence type="ECO:0000259" key="1">
    <source>
        <dbReference type="PROSITE" id="PS50191"/>
    </source>
</evidence>
<dbReference type="SMART" id="SM00516">
    <property type="entry name" value="SEC14"/>
    <property type="match status" value="1"/>
</dbReference>
<feature type="domain" description="CRAL-TRIO" evidence="1">
    <location>
        <begin position="93"/>
        <end position="257"/>
    </location>
</feature>
<dbReference type="SUPFAM" id="SSF52087">
    <property type="entry name" value="CRAL/TRIO domain"/>
    <property type="match status" value="1"/>
</dbReference>
<dbReference type="Pfam" id="PF03765">
    <property type="entry name" value="CRAL_TRIO_N"/>
    <property type="match status" value="1"/>
</dbReference>
<dbReference type="CDD" id="cd00170">
    <property type="entry name" value="SEC14"/>
    <property type="match status" value="1"/>
</dbReference>
<protein>
    <recommendedName>
        <fullName evidence="1">CRAL-TRIO domain-containing protein</fullName>
    </recommendedName>
</protein>
<dbReference type="Pfam" id="PF00650">
    <property type="entry name" value="CRAL_TRIO"/>
    <property type="match status" value="1"/>
</dbReference>
<keyword evidence="3" id="KW-1185">Reference proteome</keyword>
<dbReference type="SUPFAM" id="SSF46938">
    <property type="entry name" value="CRAL/TRIO N-terminal domain"/>
    <property type="match status" value="1"/>
</dbReference>
<dbReference type="SMART" id="SM01100">
    <property type="entry name" value="CRAL_TRIO_N"/>
    <property type="match status" value="1"/>
</dbReference>
<dbReference type="Gene3D" id="1.10.8.20">
    <property type="entry name" value="N-terminal domain of phosphatidylinositol transfer protein sec14p"/>
    <property type="match status" value="1"/>
</dbReference>
<dbReference type="Gene3D" id="3.40.525.10">
    <property type="entry name" value="CRAL-TRIO lipid binding domain"/>
    <property type="match status" value="1"/>
</dbReference>
<name>H2ZHQ0_CIOSA</name>
<dbReference type="InterPro" id="IPR001251">
    <property type="entry name" value="CRAL-TRIO_dom"/>
</dbReference>
<accession>H2ZHQ0</accession>
<dbReference type="PANTHER" id="PTHR10174">
    <property type="entry name" value="ALPHA-TOCOPHEROL TRANSFER PROTEIN-RELATED"/>
    <property type="match status" value="1"/>
</dbReference>
<dbReference type="HOGENOM" id="CLU_046597_1_3_1"/>
<evidence type="ECO:0000313" key="3">
    <source>
        <dbReference type="Proteomes" id="UP000007875"/>
    </source>
</evidence>
<dbReference type="PANTHER" id="PTHR10174:SF225">
    <property type="entry name" value="ALPHA-TOCOPHEROL TRANSFER PROTEIN"/>
    <property type="match status" value="1"/>
</dbReference>